<dbReference type="AlphaFoldDB" id="A0A6C0GF65"/>
<organism evidence="1 2">
    <name type="scientific">Rhodocytophaga rosea</name>
    <dbReference type="NCBI Taxonomy" id="2704465"/>
    <lineage>
        <taxon>Bacteria</taxon>
        <taxon>Pseudomonadati</taxon>
        <taxon>Bacteroidota</taxon>
        <taxon>Cytophagia</taxon>
        <taxon>Cytophagales</taxon>
        <taxon>Rhodocytophagaceae</taxon>
        <taxon>Rhodocytophaga</taxon>
    </lineage>
</organism>
<evidence type="ECO:0000313" key="1">
    <source>
        <dbReference type="EMBL" id="QHT66444.1"/>
    </source>
</evidence>
<keyword evidence="2" id="KW-1185">Reference proteome</keyword>
<dbReference type="KEGG" id="rhoz:GXP67_07120"/>
<protein>
    <submittedName>
        <fullName evidence="1">Uncharacterized protein</fullName>
    </submittedName>
</protein>
<dbReference type="EMBL" id="CP048222">
    <property type="protein sequence ID" value="QHT66444.1"/>
    <property type="molecule type" value="Genomic_DNA"/>
</dbReference>
<reference evidence="1 2" key="1">
    <citation type="submission" date="2020-01" db="EMBL/GenBank/DDBJ databases">
        <authorList>
            <person name="Kim M.K."/>
        </authorList>
    </citation>
    <scope>NUCLEOTIDE SEQUENCE [LARGE SCALE GENOMIC DNA]</scope>
    <source>
        <strain evidence="1 2">172606-1</strain>
    </source>
</reference>
<evidence type="ECO:0000313" key="2">
    <source>
        <dbReference type="Proteomes" id="UP000480178"/>
    </source>
</evidence>
<gene>
    <name evidence="1" type="ORF">GXP67_07120</name>
</gene>
<accession>A0A6C0GF65</accession>
<dbReference type="RefSeq" id="WP_162442498.1">
    <property type="nucleotide sequence ID" value="NZ_CP048222.1"/>
</dbReference>
<dbReference type="Proteomes" id="UP000480178">
    <property type="component" value="Chromosome"/>
</dbReference>
<proteinExistence type="predicted"/>
<name>A0A6C0GF65_9BACT</name>
<sequence>MNAHTQLSVNPIRETLFGDMPINSWGNNISANEPWTLFAKARTEMEKDNKQVAASILQQIIQMPALESRHYLQAHHFMHQLGYRMDQEKQLLGVVVEVAMPEGLDLLAAYSDYTARYYNYSGAGIVWESPNESINQEISQVLQAGQVIMHRIGPWEGERLGAPKTGYGRINLLTTEGLHFGEGPMNVLMNDTLGGSMLKAAIALMSRLIDMTEVKK</sequence>